<evidence type="ECO:0000256" key="8">
    <source>
        <dbReference type="ARBA" id="ARBA00033408"/>
    </source>
</evidence>
<evidence type="ECO:0000313" key="13">
    <source>
        <dbReference type="Proteomes" id="UP000014417"/>
    </source>
</evidence>
<dbReference type="Proteomes" id="UP000014417">
    <property type="component" value="Unassembled WGS sequence"/>
</dbReference>
<evidence type="ECO:0000256" key="4">
    <source>
        <dbReference type="ARBA" id="ARBA00022741"/>
    </source>
</evidence>
<dbReference type="PATRIC" id="fig|883161.3.peg.816"/>
<reference evidence="12 13" key="1">
    <citation type="submission" date="2013-04" db="EMBL/GenBank/DDBJ databases">
        <title>The Genome Sequence of Propionimicrobium lymphophilum ACS-093-V-SCH5.</title>
        <authorList>
            <consortium name="The Broad Institute Genomics Platform"/>
            <person name="Earl A."/>
            <person name="Ward D."/>
            <person name="Feldgarden M."/>
            <person name="Gevers D."/>
            <person name="Saerens B."/>
            <person name="Vaneechoutte M."/>
            <person name="Walker B."/>
            <person name="Young S."/>
            <person name="Zeng Q."/>
            <person name="Gargeya S."/>
            <person name="Fitzgerald M."/>
            <person name="Haas B."/>
            <person name="Abouelleil A."/>
            <person name="Allen A.W."/>
            <person name="Alvarado L."/>
            <person name="Arachchi H.M."/>
            <person name="Berlin A.M."/>
            <person name="Chapman S.B."/>
            <person name="Gainer-Dewar J."/>
            <person name="Goldberg J."/>
            <person name="Griggs A."/>
            <person name="Gujja S."/>
            <person name="Hansen M."/>
            <person name="Howarth C."/>
            <person name="Imamovic A."/>
            <person name="Ireland A."/>
            <person name="Larimer J."/>
            <person name="McCowan C."/>
            <person name="Murphy C."/>
            <person name="Pearson M."/>
            <person name="Poon T.W."/>
            <person name="Priest M."/>
            <person name="Roberts A."/>
            <person name="Saif S."/>
            <person name="Shea T."/>
            <person name="Sisk P."/>
            <person name="Sykes S."/>
            <person name="Wortman J."/>
            <person name="Nusbaum C."/>
            <person name="Birren B."/>
        </authorList>
    </citation>
    <scope>NUCLEOTIDE SEQUENCE [LARGE SCALE GENOMIC DNA]</scope>
    <source>
        <strain evidence="12 13">ACS-093-V-SCH5</strain>
    </source>
</reference>
<evidence type="ECO:0000256" key="5">
    <source>
        <dbReference type="ARBA" id="ARBA00022763"/>
    </source>
</evidence>
<evidence type="ECO:0000259" key="11">
    <source>
        <dbReference type="Pfam" id="PF02463"/>
    </source>
</evidence>
<gene>
    <name evidence="12" type="ORF">HMPREF9306_00818</name>
</gene>
<evidence type="ECO:0000256" key="3">
    <source>
        <dbReference type="ARBA" id="ARBA00021315"/>
    </source>
</evidence>
<name>S2W2B7_9ACTN</name>
<dbReference type="GO" id="GO:0043590">
    <property type="term" value="C:bacterial nucleoid"/>
    <property type="evidence" value="ECO:0007669"/>
    <property type="project" value="TreeGrafter"/>
</dbReference>
<dbReference type="RefSeq" id="WP_016455656.1">
    <property type="nucleotide sequence ID" value="NZ_KE150269.1"/>
</dbReference>
<dbReference type="PIRSF" id="PIRSF003128">
    <property type="entry name" value="RecN"/>
    <property type="match status" value="1"/>
</dbReference>
<dbReference type="Gene3D" id="3.40.50.300">
    <property type="entry name" value="P-loop containing nucleotide triphosphate hydrolases"/>
    <property type="match status" value="2"/>
</dbReference>
<dbReference type="NCBIfam" id="TIGR00634">
    <property type="entry name" value="recN"/>
    <property type="match status" value="1"/>
</dbReference>
<organism evidence="12 13">
    <name type="scientific">Propionimicrobium lymphophilum ACS-093-V-SCH5</name>
    <dbReference type="NCBI Taxonomy" id="883161"/>
    <lineage>
        <taxon>Bacteria</taxon>
        <taxon>Bacillati</taxon>
        <taxon>Actinomycetota</taxon>
        <taxon>Actinomycetes</taxon>
        <taxon>Propionibacteriales</taxon>
        <taxon>Propionibacteriaceae</taxon>
        <taxon>Propionimicrobium</taxon>
    </lineage>
</organism>
<dbReference type="OrthoDB" id="9806954at2"/>
<feature type="coiled-coil region" evidence="10">
    <location>
        <begin position="339"/>
        <end position="366"/>
    </location>
</feature>
<keyword evidence="6" id="KW-0067">ATP-binding</keyword>
<dbReference type="InterPro" id="IPR003395">
    <property type="entry name" value="RecF/RecN/SMC_N"/>
</dbReference>
<evidence type="ECO:0000256" key="1">
    <source>
        <dbReference type="ARBA" id="ARBA00003618"/>
    </source>
</evidence>
<comment type="function">
    <text evidence="1 9">May be involved in recombinational repair of damaged DNA.</text>
</comment>
<dbReference type="EMBL" id="AGZR01000005">
    <property type="protein sequence ID" value="EPD33281.1"/>
    <property type="molecule type" value="Genomic_DNA"/>
</dbReference>
<dbReference type="PANTHER" id="PTHR11059">
    <property type="entry name" value="DNA REPAIR PROTEIN RECN"/>
    <property type="match status" value="1"/>
</dbReference>
<evidence type="ECO:0000313" key="12">
    <source>
        <dbReference type="EMBL" id="EPD33281.1"/>
    </source>
</evidence>
<evidence type="ECO:0000256" key="2">
    <source>
        <dbReference type="ARBA" id="ARBA00009441"/>
    </source>
</evidence>
<keyword evidence="13" id="KW-1185">Reference proteome</keyword>
<feature type="domain" description="RecF/RecN/SMC N-terminal" evidence="11">
    <location>
        <begin position="2"/>
        <end position="513"/>
    </location>
</feature>
<sequence length="558" mass="59501">MLTSLRIKDLGVISSSTLDFEPGMTVLTGETGAGKTMIVSGLGLLLGARSDSGLVRLGSQKCLVEGTFDADKIVDELGQCGAEIDDGEVLFVRQISKTGRSRSFAGGVQIPLGKLGALTGELATLHGQSEQIRLGTSERQRQVLDHAAAHEQLLEEYRELYALRAQTIDELTEVRNNAQARAREHDVLAYGLDEIEKVDPQPGEDKELAAEAARLQAVDDLRTLAARANRALSGSPSGDIDEPGASGLLFETVKALEQVADLDESGAQLAEAARQASFAVEDLSSSVASYLANLEGDPLRLEAIGQRRAKLQELTRKYGDSIDDVLAWAQNASKRVLELSDDDSKIAKLSDQLAKIEAKLLEVGKKLSTSRKNAADRLAEKAMGELTALAMPHARLVFHLDPLDEPGPWGLEKVQLLFSANPGSKPAPLAKVASGGELSRVRLALEVVLAAGDEGHVFVFDEVDAGVGGAVATEIGRRLAMLAKHSQVIVVTHLAQVAAFGDAHYMIAKSSDGEVTTSGVTRLDDEARLTELARMMGGSDTKTALAHAKELRQQAEDI</sequence>
<dbReference type="STRING" id="883161.HMPREF9306_00818"/>
<dbReference type="PANTHER" id="PTHR11059:SF0">
    <property type="entry name" value="DNA REPAIR PROTEIN RECN"/>
    <property type="match status" value="1"/>
</dbReference>
<dbReference type="CDD" id="cd03241">
    <property type="entry name" value="ABC_RecN"/>
    <property type="match status" value="1"/>
</dbReference>
<comment type="similarity">
    <text evidence="2 9">Belongs to the RecN family.</text>
</comment>
<dbReference type="HOGENOM" id="CLU_018297_3_0_11"/>
<comment type="caution">
    <text evidence="12">The sequence shown here is derived from an EMBL/GenBank/DDBJ whole genome shotgun (WGS) entry which is preliminary data.</text>
</comment>
<accession>S2W2B7</accession>
<keyword evidence="10" id="KW-0175">Coiled coil</keyword>
<dbReference type="InterPro" id="IPR004604">
    <property type="entry name" value="DNA_recomb/repair_RecN"/>
</dbReference>
<protein>
    <recommendedName>
        <fullName evidence="3 9">DNA repair protein RecN</fullName>
    </recommendedName>
    <alternativeName>
        <fullName evidence="8 9">Recombination protein N</fullName>
    </alternativeName>
</protein>
<dbReference type="GO" id="GO:0009432">
    <property type="term" value="P:SOS response"/>
    <property type="evidence" value="ECO:0007669"/>
    <property type="project" value="TreeGrafter"/>
</dbReference>
<evidence type="ECO:0000256" key="6">
    <source>
        <dbReference type="ARBA" id="ARBA00022840"/>
    </source>
</evidence>
<keyword evidence="5 9" id="KW-0227">DNA damage</keyword>
<evidence type="ECO:0000256" key="10">
    <source>
        <dbReference type="SAM" id="Coils"/>
    </source>
</evidence>
<dbReference type="AlphaFoldDB" id="S2W2B7"/>
<dbReference type="SUPFAM" id="SSF52540">
    <property type="entry name" value="P-loop containing nucleoside triphosphate hydrolases"/>
    <property type="match status" value="2"/>
</dbReference>
<keyword evidence="7 9" id="KW-0234">DNA repair</keyword>
<dbReference type="GO" id="GO:0005524">
    <property type="term" value="F:ATP binding"/>
    <property type="evidence" value="ECO:0007669"/>
    <property type="project" value="UniProtKB-KW"/>
</dbReference>
<proteinExistence type="inferred from homology"/>
<evidence type="ECO:0000256" key="7">
    <source>
        <dbReference type="ARBA" id="ARBA00023204"/>
    </source>
</evidence>
<dbReference type="GO" id="GO:0006281">
    <property type="term" value="P:DNA repair"/>
    <property type="evidence" value="ECO:0007669"/>
    <property type="project" value="UniProtKB-KW"/>
</dbReference>
<dbReference type="InterPro" id="IPR027417">
    <property type="entry name" value="P-loop_NTPase"/>
</dbReference>
<keyword evidence="4" id="KW-0547">Nucleotide-binding</keyword>
<dbReference type="FunFam" id="3.40.50.300:FF:000356">
    <property type="entry name" value="DNA repair protein RecN"/>
    <property type="match status" value="1"/>
</dbReference>
<dbReference type="GO" id="GO:0006310">
    <property type="term" value="P:DNA recombination"/>
    <property type="evidence" value="ECO:0007669"/>
    <property type="project" value="InterPro"/>
</dbReference>
<evidence type="ECO:0000256" key="9">
    <source>
        <dbReference type="PIRNR" id="PIRNR003128"/>
    </source>
</evidence>
<dbReference type="Pfam" id="PF02463">
    <property type="entry name" value="SMC_N"/>
    <property type="match status" value="1"/>
</dbReference>